<evidence type="ECO:0000259" key="5">
    <source>
        <dbReference type="PROSITE" id="PS51015"/>
    </source>
</evidence>
<dbReference type="SMART" id="SM00466">
    <property type="entry name" value="SRA"/>
    <property type="match status" value="1"/>
</dbReference>
<feature type="compositionally biased region" description="Polar residues" evidence="4">
    <location>
        <begin position="234"/>
        <end position="267"/>
    </location>
</feature>
<feature type="compositionally biased region" description="Polar residues" evidence="4">
    <location>
        <begin position="321"/>
        <end position="341"/>
    </location>
</feature>
<name>A0AAP0GTE9_9ASTR</name>
<dbReference type="PROSITE" id="PS51015">
    <property type="entry name" value="YDG"/>
    <property type="match status" value="1"/>
</dbReference>
<evidence type="ECO:0000256" key="1">
    <source>
        <dbReference type="ARBA" id="ARBA00004286"/>
    </source>
</evidence>
<dbReference type="GO" id="GO:0003690">
    <property type="term" value="F:double-stranded DNA binding"/>
    <property type="evidence" value="ECO:0007669"/>
    <property type="project" value="TreeGrafter"/>
</dbReference>
<feature type="compositionally biased region" description="Basic and acidic residues" evidence="4">
    <location>
        <begin position="287"/>
        <end position="298"/>
    </location>
</feature>
<protein>
    <recommendedName>
        <fullName evidence="5">YDG domain-containing protein</fullName>
    </recommendedName>
</protein>
<dbReference type="InterPro" id="IPR051357">
    <property type="entry name" value="H3K9_HMTase_SUVAR3-9"/>
</dbReference>
<feature type="region of interest" description="Disordered" evidence="4">
    <location>
        <begin position="227"/>
        <end position="347"/>
    </location>
</feature>
<evidence type="ECO:0000313" key="7">
    <source>
        <dbReference type="Proteomes" id="UP001408789"/>
    </source>
</evidence>
<dbReference type="GO" id="GO:0005634">
    <property type="term" value="C:nucleus"/>
    <property type="evidence" value="ECO:0007669"/>
    <property type="project" value="UniProtKB-SubCell"/>
</dbReference>
<feature type="region of interest" description="Disordered" evidence="4">
    <location>
        <begin position="163"/>
        <end position="192"/>
    </location>
</feature>
<dbReference type="SUPFAM" id="SSF88697">
    <property type="entry name" value="PUA domain-like"/>
    <property type="match status" value="1"/>
</dbReference>
<evidence type="ECO:0000256" key="4">
    <source>
        <dbReference type="SAM" id="MobiDB-lite"/>
    </source>
</evidence>
<dbReference type="Pfam" id="PF02182">
    <property type="entry name" value="SAD_SRA"/>
    <property type="match status" value="1"/>
</dbReference>
<feature type="domain" description="YDG" evidence="5">
    <location>
        <begin position="405"/>
        <end position="543"/>
    </location>
</feature>
<organism evidence="6 7">
    <name type="scientific">Deinandra increscens subsp. villosa</name>
    <dbReference type="NCBI Taxonomy" id="3103831"/>
    <lineage>
        <taxon>Eukaryota</taxon>
        <taxon>Viridiplantae</taxon>
        <taxon>Streptophyta</taxon>
        <taxon>Embryophyta</taxon>
        <taxon>Tracheophyta</taxon>
        <taxon>Spermatophyta</taxon>
        <taxon>Magnoliopsida</taxon>
        <taxon>eudicotyledons</taxon>
        <taxon>Gunneridae</taxon>
        <taxon>Pentapetalae</taxon>
        <taxon>asterids</taxon>
        <taxon>campanulids</taxon>
        <taxon>Asterales</taxon>
        <taxon>Asteraceae</taxon>
        <taxon>Asteroideae</taxon>
        <taxon>Heliantheae alliance</taxon>
        <taxon>Madieae</taxon>
        <taxon>Madiinae</taxon>
        <taxon>Deinandra</taxon>
    </lineage>
</organism>
<dbReference type="Proteomes" id="UP001408789">
    <property type="component" value="Unassembled WGS sequence"/>
</dbReference>
<dbReference type="PANTHER" id="PTHR45660">
    <property type="entry name" value="HISTONE-LYSINE N-METHYLTRANSFERASE SETMAR"/>
    <property type="match status" value="1"/>
</dbReference>
<gene>
    <name evidence="6" type="ORF">SSX86_020388</name>
</gene>
<dbReference type="GO" id="GO:0005694">
    <property type="term" value="C:chromosome"/>
    <property type="evidence" value="ECO:0007669"/>
    <property type="project" value="UniProtKB-SubCell"/>
</dbReference>
<proteinExistence type="predicted"/>
<feature type="region of interest" description="Disordered" evidence="4">
    <location>
        <begin position="1"/>
        <end position="65"/>
    </location>
</feature>
<comment type="caution">
    <text evidence="6">The sequence shown here is derived from an EMBL/GenBank/DDBJ whole genome shotgun (WGS) entry which is preliminary data.</text>
</comment>
<keyword evidence="7" id="KW-1185">Reference proteome</keyword>
<evidence type="ECO:0000256" key="2">
    <source>
        <dbReference type="ARBA" id="ARBA00023242"/>
    </source>
</evidence>
<evidence type="ECO:0000313" key="6">
    <source>
        <dbReference type="EMBL" id="KAK9059684.1"/>
    </source>
</evidence>
<dbReference type="AlphaFoldDB" id="A0AAP0GTE9"/>
<accession>A0AAP0GTE9</accession>
<comment type="subcellular location">
    <subcellularLocation>
        <location evidence="1">Chromosome</location>
    </subcellularLocation>
    <subcellularLocation>
        <location evidence="3">Nucleus</location>
    </subcellularLocation>
</comment>
<sequence>MKLMKKASEPIITRKRPPDDSNDCNLERFKKRNRMEQPVRNFSSGCGIQETDRKHSKKLSPKLPVENNQLSNFRANESGRIKHETGSRTRDKCRFSDQICSKSAGAPKPKVTTTVVTQKKPWKHLDEVDTYHAKMASHNKDRSVNSQPLEYDELKGNEVADMKRNKPSFGSKHAGKVNVTPRKQPPDYSNDCDLERLKKRKRMVQADCDFSPGCGIQETDRKPLKKLSPKLAVENSSSTTSKGRFFDQTCSKSAGAQKPKVTTTVGTQRKPWKHLDKDKSVNSQPLKYDDLKRTDLAHFKRNTPSFGAKPLKNNNSEDNKPSLGSKQGKTQISEVTNTSLSQKEHNKHEKIKEVMKYFDEVYQQLYHENKLKPKREKIAHWRVPLEAAKLVQHRFKWMEPKKRVGPIWGVHTGDKFKFRSQLKMVGLHCQHRSGIDYININGMNLAISIVDSHCYSNERKSSDMLIYSGHGGLGDSGRKLPPKDQKLERGNLALINSMEEHKPVRVIRKVGDVFVYDGLYAVTRYTQKRGEEGKIVFNFHLKREPGQPPLF</sequence>
<evidence type="ECO:0000256" key="3">
    <source>
        <dbReference type="PROSITE-ProRule" id="PRU00358"/>
    </source>
</evidence>
<dbReference type="EMBL" id="JBCNJP010000020">
    <property type="protein sequence ID" value="KAK9059684.1"/>
    <property type="molecule type" value="Genomic_DNA"/>
</dbReference>
<reference evidence="6 7" key="1">
    <citation type="submission" date="2024-04" db="EMBL/GenBank/DDBJ databases">
        <title>The reference genome of an endangered Asteraceae, Deinandra increscens subsp. villosa, native to the Central Coast of California.</title>
        <authorList>
            <person name="Guilliams M."/>
            <person name="Hasenstab-Lehman K."/>
            <person name="Meyer R."/>
            <person name="Mcevoy S."/>
        </authorList>
    </citation>
    <scope>NUCLEOTIDE SEQUENCE [LARGE SCALE GENOMIC DNA]</scope>
    <source>
        <tissue evidence="6">Leaf</tissue>
    </source>
</reference>
<dbReference type="InterPro" id="IPR015947">
    <property type="entry name" value="PUA-like_sf"/>
</dbReference>
<keyword evidence="2 3" id="KW-0539">Nucleus</keyword>
<dbReference type="GO" id="GO:0042054">
    <property type="term" value="F:histone methyltransferase activity"/>
    <property type="evidence" value="ECO:0007669"/>
    <property type="project" value="TreeGrafter"/>
</dbReference>
<dbReference type="InterPro" id="IPR003105">
    <property type="entry name" value="SRA_YDG"/>
</dbReference>
<dbReference type="Gene3D" id="2.30.280.10">
    <property type="entry name" value="SRA-YDG"/>
    <property type="match status" value="1"/>
</dbReference>
<dbReference type="InterPro" id="IPR036987">
    <property type="entry name" value="SRA-YDG_sf"/>
</dbReference>
<dbReference type="PANTHER" id="PTHR45660:SF46">
    <property type="entry name" value="HISTONE-LYSINE N-METHYLTRANSFERASE, H3 LYSINE-9 SPECIFIC SUVH6"/>
    <property type="match status" value="1"/>
</dbReference>